<dbReference type="GO" id="GO:0050660">
    <property type="term" value="F:flavin adenine dinucleotide binding"/>
    <property type="evidence" value="ECO:0007669"/>
    <property type="project" value="InterPro"/>
</dbReference>
<dbReference type="Gene3D" id="1.20.140.10">
    <property type="entry name" value="Butyryl-CoA Dehydrogenase, subunit A, domain 3"/>
    <property type="match status" value="1"/>
</dbReference>
<reference evidence="11 12" key="1">
    <citation type="submission" date="2017-10" db="EMBL/GenBank/DDBJ databases">
        <title>Bacillus sp. nov., a halophilic bacterium isolated from a Yangshapao Lake.</title>
        <authorList>
            <person name="Wang H."/>
        </authorList>
    </citation>
    <scope>NUCLEOTIDE SEQUENCE [LARGE SCALE GENOMIC DNA]</scope>
    <source>
        <strain evidence="11 12">YSP-3</strain>
    </source>
</reference>
<dbReference type="Pfam" id="PF02770">
    <property type="entry name" value="Acyl-CoA_dh_M"/>
    <property type="match status" value="1"/>
</dbReference>
<comment type="similarity">
    <text evidence="2 7">Belongs to the acyl-CoA dehydrogenase family.</text>
</comment>
<dbReference type="InterPro" id="IPR006091">
    <property type="entry name" value="Acyl-CoA_Oxase/DH_mid-dom"/>
</dbReference>
<evidence type="ECO:0000259" key="10">
    <source>
        <dbReference type="Pfam" id="PF02771"/>
    </source>
</evidence>
<dbReference type="PROSITE" id="PS00072">
    <property type="entry name" value="ACYL_COA_DH_1"/>
    <property type="match status" value="1"/>
</dbReference>
<dbReference type="GO" id="GO:0003995">
    <property type="term" value="F:acyl-CoA dehydrogenase activity"/>
    <property type="evidence" value="ECO:0007669"/>
    <property type="project" value="InterPro"/>
</dbReference>
<dbReference type="FunFam" id="1.20.140.10:FF:000004">
    <property type="entry name" value="Acyl-CoA dehydrogenase FadE25"/>
    <property type="match status" value="1"/>
</dbReference>
<evidence type="ECO:0000259" key="8">
    <source>
        <dbReference type="Pfam" id="PF00441"/>
    </source>
</evidence>
<dbReference type="SUPFAM" id="SSF47203">
    <property type="entry name" value="Acyl-CoA dehydrogenase C-terminal domain-like"/>
    <property type="match status" value="1"/>
</dbReference>
<evidence type="ECO:0000256" key="3">
    <source>
        <dbReference type="ARBA" id="ARBA00022630"/>
    </source>
</evidence>
<keyword evidence="12" id="KW-1185">Reference proteome</keyword>
<dbReference type="Gene3D" id="2.40.110.10">
    <property type="entry name" value="Butyryl-CoA Dehydrogenase, subunit A, domain 2"/>
    <property type="match status" value="1"/>
</dbReference>
<sequence length="394" mass="43160">MNFSLTKEQQMIKEMVRDFAKKEIEPKADEVDRTSRFPEETFKRIGELGLLGIPFPEKYGGSGGDTISYALAVEEIGKACGGTGLSYAAAVSLGASPLYYFGTEQQKQEYLIPITTGETLGAFGLTEPSAGSDAGGTRTRAELVGDHYVINGEKCWITNTEYSRIVIVTAVNGKDDRGRNKISAFIVPTDSPGVTIRSDYEKFGVRGSNTCEIHLEDVKVPKENILGDPDKGFGQFLYTLDGGRISIAALAVGIGQAAYEAALSYSKERKQFGQAIGSFQAIQFKLSDMAMELELARNMVHKAAWLKDQNKPFKKESAMAKLFASEAATRACNQAIQIHGGYGYMREYKVERFLRDAKLMEIGEGTSEIQRLVIAREIGCPRTESGEKQKAGRS</sequence>
<evidence type="ECO:0000256" key="4">
    <source>
        <dbReference type="ARBA" id="ARBA00022827"/>
    </source>
</evidence>
<evidence type="ECO:0000259" key="9">
    <source>
        <dbReference type="Pfam" id="PF02770"/>
    </source>
</evidence>
<dbReference type="Pfam" id="PF02771">
    <property type="entry name" value="Acyl-CoA_dh_N"/>
    <property type="match status" value="1"/>
</dbReference>
<dbReference type="InterPro" id="IPR046373">
    <property type="entry name" value="Acyl-CoA_Oxase/DH_mid-dom_sf"/>
</dbReference>
<dbReference type="InterPro" id="IPR009075">
    <property type="entry name" value="AcylCo_DH/oxidase_C"/>
</dbReference>
<keyword evidence="3 7" id="KW-0285">Flavoprotein</keyword>
<dbReference type="RefSeq" id="WP_110519135.1">
    <property type="nucleotide sequence ID" value="NZ_PDOF01000001.1"/>
</dbReference>
<dbReference type="AlphaFoldDB" id="A0A2W0HP67"/>
<dbReference type="PANTHER" id="PTHR43884">
    <property type="entry name" value="ACYL-COA DEHYDROGENASE"/>
    <property type="match status" value="1"/>
</dbReference>
<feature type="domain" description="Acyl-CoA dehydrogenase/oxidase N-terminal" evidence="10">
    <location>
        <begin position="6"/>
        <end position="118"/>
    </location>
</feature>
<dbReference type="FunFam" id="1.10.540.10:FF:000002">
    <property type="entry name" value="Acyl-CoA dehydrogenase FadE19"/>
    <property type="match status" value="1"/>
</dbReference>
<keyword evidence="5 7" id="KW-0560">Oxidoreductase</keyword>
<dbReference type="PANTHER" id="PTHR43884:SF12">
    <property type="entry name" value="ISOVALERYL-COA DEHYDROGENASE, MITOCHONDRIAL-RELATED"/>
    <property type="match status" value="1"/>
</dbReference>
<dbReference type="InterPro" id="IPR036250">
    <property type="entry name" value="AcylCo_DH-like_C"/>
</dbReference>
<dbReference type="PIRSF" id="PIRSF016578">
    <property type="entry name" value="HsaA"/>
    <property type="match status" value="1"/>
</dbReference>
<dbReference type="InterPro" id="IPR037069">
    <property type="entry name" value="AcylCoA_DH/ox_N_sf"/>
</dbReference>
<feature type="domain" description="Acyl-CoA dehydrogenase/oxidase C-terminal" evidence="8">
    <location>
        <begin position="230"/>
        <end position="378"/>
    </location>
</feature>
<feature type="domain" description="Acyl-CoA oxidase/dehydrogenase middle" evidence="9">
    <location>
        <begin position="122"/>
        <end position="218"/>
    </location>
</feature>
<keyword evidence="4 7" id="KW-0274">FAD</keyword>
<proteinExistence type="inferred from homology"/>
<evidence type="ECO:0000256" key="6">
    <source>
        <dbReference type="ARBA" id="ARBA00052546"/>
    </source>
</evidence>
<dbReference type="OrthoDB" id="9802447at2"/>
<protein>
    <submittedName>
        <fullName evidence="11">Acyl-CoA dehydrogenase</fullName>
    </submittedName>
</protein>
<name>A0A2W0HP67_9BACI</name>
<gene>
    <name evidence="11" type="ORF">CR205_10015</name>
</gene>
<dbReference type="InterPro" id="IPR013786">
    <property type="entry name" value="AcylCoA_DH/ox_N"/>
</dbReference>
<dbReference type="Gene3D" id="1.10.540.10">
    <property type="entry name" value="Acyl-CoA dehydrogenase/oxidase, N-terminal domain"/>
    <property type="match status" value="1"/>
</dbReference>
<dbReference type="InterPro" id="IPR009100">
    <property type="entry name" value="AcylCoA_DH/oxidase_NM_dom_sf"/>
</dbReference>
<evidence type="ECO:0000313" key="12">
    <source>
        <dbReference type="Proteomes" id="UP000248066"/>
    </source>
</evidence>
<comment type="cofactor">
    <cofactor evidence="1 7">
        <name>FAD</name>
        <dbReference type="ChEBI" id="CHEBI:57692"/>
    </cofactor>
</comment>
<dbReference type="SUPFAM" id="SSF56645">
    <property type="entry name" value="Acyl-CoA dehydrogenase NM domain-like"/>
    <property type="match status" value="1"/>
</dbReference>
<evidence type="ECO:0000256" key="5">
    <source>
        <dbReference type="ARBA" id="ARBA00023002"/>
    </source>
</evidence>
<evidence type="ECO:0000256" key="7">
    <source>
        <dbReference type="RuleBase" id="RU362125"/>
    </source>
</evidence>
<dbReference type="InterPro" id="IPR006089">
    <property type="entry name" value="Acyl-CoA_DH_CS"/>
</dbReference>
<accession>A0A2W0HP67</accession>
<dbReference type="Pfam" id="PF00441">
    <property type="entry name" value="Acyl-CoA_dh_1"/>
    <property type="match status" value="1"/>
</dbReference>
<dbReference type="Proteomes" id="UP000248066">
    <property type="component" value="Unassembled WGS sequence"/>
</dbReference>
<dbReference type="PROSITE" id="PS00073">
    <property type="entry name" value="ACYL_COA_DH_2"/>
    <property type="match status" value="1"/>
</dbReference>
<evidence type="ECO:0000256" key="1">
    <source>
        <dbReference type="ARBA" id="ARBA00001974"/>
    </source>
</evidence>
<comment type="catalytic activity">
    <reaction evidence="6">
        <text>a 2,3-saturated acyl-CoA + A = a 2,3-dehydroacyl-CoA + AH2</text>
        <dbReference type="Rhea" id="RHEA:48608"/>
        <dbReference type="ChEBI" id="CHEBI:13193"/>
        <dbReference type="ChEBI" id="CHEBI:17499"/>
        <dbReference type="ChEBI" id="CHEBI:60015"/>
        <dbReference type="ChEBI" id="CHEBI:65111"/>
    </reaction>
</comment>
<dbReference type="FunFam" id="2.40.110.10:FF:000009">
    <property type="entry name" value="Acyl-CoA dehydrogenase"/>
    <property type="match status" value="1"/>
</dbReference>
<organism evidence="11 12">
    <name type="scientific">Alteribacter lacisalsi</name>
    <dbReference type="NCBI Taxonomy" id="2045244"/>
    <lineage>
        <taxon>Bacteria</taxon>
        <taxon>Bacillati</taxon>
        <taxon>Bacillota</taxon>
        <taxon>Bacilli</taxon>
        <taxon>Bacillales</taxon>
        <taxon>Bacillaceae</taxon>
        <taxon>Alteribacter</taxon>
    </lineage>
</organism>
<evidence type="ECO:0000313" key="11">
    <source>
        <dbReference type="EMBL" id="PYZ98882.1"/>
    </source>
</evidence>
<comment type="caution">
    <text evidence="11">The sequence shown here is derived from an EMBL/GenBank/DDBJ whole genome shotgun (WGS) entry which is preliminary data.</text>
</comment>
<dbReference type="EMBL" id="PDOF01000001">
    <property type="protein sequence ID" value="PYZ98882.1"/>
    <property type="molecule type" value="Genomic_DNA"/>
</dbReference>
<evidence type="ECO:0000256" key="2">
    <source>
        <dbReference type="ARBA" id="ARBA00009347"/>
    </source>
</evidence>